<protein>
    <submittedName>
        <fullName evidence="2">Uncharacterized protein</fullName>
    </submittedName>
</protein>
<gene>
    <name evidence="2" type="ORF">PTSG_09437</name>
</gene>
<organism evidence="2 3">
    <name type="scientific">Salpingoeca rosetta (strain ATCC 50818 / BSB-021)</name>
    <dbReference type="NCBI Taxonomy" id="946362"/>
    <lineage>
        <taxon>Eukaryota</taxon>
        <taxon>Choanoflagellata</taxon>
        <taxon>Craspedida</taxon>
        <taxon>Salpingoecidae</taxon>
        <taxon>Salpingoeca</taxon>
    </lineage>
</organism>
<reference evidence="2" key="1">
    <citation type="submission" date="2009-08" db="EMBL/GenBank/DDBJ databases">
        <title>Annotation of Salpingoeca rosetta.</title>
        <authorList>
            <consortium name="The Broad Institute Genome Sequencing Platform"/>
            <person name="Russ C."/>
            <person name="Cuomo C."/>
            <person name="Burger G."/>
            <person name="Gray M.W."/>
            <person name="Holland P.W.H."/>
            <person name="King N."/>
            <person name="Lang F.B.F."/>
            <person name="Roger A.J."/>
            <person name="Ruiz-Trillo I."/>
            <person name="Young S.K."/>
            <person name="Zeng Q."/>
            <person name="Gargeya S."/>
            <person name="Alvarado L."/>
            <person name="Berlin A."/>
            <person name="Chapman S.B."/>
            <person name="Chen Z."/>
            <person name="Freedman E."/>
            <person name="Gellesch M."/>
            <person name="Goldberg J."/>
            <person name="Griggs A."/>
            <person name="Gujja S."/>
            <person name="Heilman E."/>
            <person name="Heiman D."/>
            <person name="Howarth C."/>
            <person name="Mehta T."/>
            <person name="Neiman D."/>
            <person name="Pearson M."/>
            <person name="Roberts A."/>
            <person name="Saif S."/>
            <person name="Shea T."/>
            <person name="Shenoy N."/>
            <person name="Sisk P."/>
            <person name="Stolte C."/>
            <person name="Sykes S."/>
            <person name="White J."/>
            <person name="Yandava C."/>
            <person name="Haas B."/>
            <person name="Nusbaum C."/>
            <person name="Birren B."/>
        </authorList>
    </citation>
    <scope>NUCLEOTIDE SEQUENCE</scope>
    <source>
        <strain evidence="2">ATCC 50818</strain>
    </source>
</reference>
<proteinExistence type="predicted"/>
<dbReference type="RefSeq" id="XP_004989693.1">
    <property type="nucleotide sequence ID" value="XM_004989636.1"/>
</dbReference>
<keyword evidence="3" id="KW-1185">Reference proteome</keyword>
<evidence type="ECO:0000313" key="3">
    <source>
        <dbReference type="Proteomes" id="UP000007799"/>
    </source>
</evidence>
<dbReference type="EMBL" id="GL832982">
    <property type="protein sequence ID" value="EGD78370.1"/>
    <property type="molecule type" value="Genomic_DNA"/>
</dbReference>
<evidence type="ECO:0000313" key="2">
    <source>
        <dbReference type="EMBL" id="EGD78370.1"/>
    </source>
</evidence>
<feature type="compositionally biased region" description="Low complexity" evidence="1">
    <location>
        <begin position="17"/>
        <end position="54"/>
    </location>
</feature>
<feature type="region of interest" description="Disordered" evidence="1">
    <location>
        <begin position="17"/>
        <end position="56"/>
    </location>
</feature>
<name>F2UMM1_SALR5</name>
<dbReference type="InParanoid" id="F2UMM1"/>
<dbReference type="Proteomes" id="UP000007799">
    <property type="component" value="Unassembled WGS sequence"/>
</dbReference>
<dbReference type="AlphaFoldDB" id="F2UMM1"/>
<evidence type="ECO:0000256" key="1">
    <source>
        <dbReference type="SAM" id="MobiDB-lite"/>
    </source>
</evidence>
<dbReference type="KEGG" id="sre:PTSG_09437"/>
<sequence>MPGYRAAARVLVRCASSSTKKASKAAKPTKAAKATASKKSASSAAANKKTAAAESKYKTDVANEKGYYGRSVPYSNVHTSQLDAYYDLTLEMANKRLPQPRPANYTK</sequence>
<accession>F2UMM1</accession>
<dbReference type="GeneID" id="16070244"/>